<proteinExistence type="inferred from homology"/>
<dbReference type="AlphaFoldDB" id="A0A2Z2NMM2"/>
<dbReference type="FunFam" id="3.40.50.300:FF:000319">
    <property type="entry name" value="DNA repair protein RecN"/>
    <property type="match status" value="1"/>
</dbReference>
<evidence type="ECO:0000256" key="6">
    <source>
        <dbReference type="ARBA" id="ARBA00022840"/>
    </source>
</evidence>
<evidence type="ECO:0000256" key="7">
    <source>
        <dbReference type="ARBA" id="ARBA00023204"/>
    </source>
</evidence>
<accession>A0A2Z2NMM2</accession>
<evidence type="ECO:0000259" key="10">
    <source>
        <dbReference type="Pfam" id="PF02463"/>
    </source>
</evidence>
<comment type="function">
    <text evidence="1 9">May be involved in recombinational repair of damaged DNA.</text>
</comment>
<dbReference type="EMBL" id="CP018632">
    <property type="protein sequence ID" value="ASJ72463.1"/>
    <property type="molecule type" value="Genomic_DNA"/>
</dbReference>
<organism evidence="11 12">
    <name type="scientific">Granulosicoccus antarcticus IMCC3135</name>
    <dbReference type="NCBI Taxonomy" id="1192854"/>
    <lineage>
        <taxon>Bacteria</taxon>
        <taxon>Pseudomonadati</taxon>
        <taxon>Pseudomonadota</taxon>
        <taxon>Gammaproteobacteria</taxon>
        <taxon>Chromatiales</taxon>
        <taxon>Granulosicoccaceae</taxon>
        <taxon>Granulosicoccus</taxon>
    </lineage>
</organism>
<dbReference type="NCBIfam" id="TIGR00634">
    <property type="entry name" value="recN"/>
    <property type="match status" value="1"/>
</dbReference>
<evidence type="ECO:0000313" key="12">
    <source>
        <dbReference type="Proteomes" id="UP000250079"/>
    </source>
</evidence>
<dbReference type="Gene3D" id="3.40.50.300">
    <property type="entry name" value="P-loop containing nucleotide triphosphate hydrolases"/>
    <property type="match status" value="2"/>
</dbReference>
<dbReference type="CDD" id="cd03241">
    <property type="entry name" value="ABC_RecN"/>
    <property type="match status" value="2"/>
</dbReference>
<dbReference type="RefSeq" id="WP_157735931.1">
    <property type="nucleotide sequence ID" value="NZ_CP018632.1"/>
</dbReference>
<evidence type="ECO:0000313" key="11">
    <source>
        <dbReference type="EMBL" id="ASJ72463.1"/>
    </source>
</evidence>
<dbReference type="Pfam" id="PF02463">
    <property type="entry name" value="SMC_N"/>
    <property type="match status" value="1"/>
</dbReference>
<dbReference type="InterPro" id="IPR027417">
    <property type="entry name" value="P-loop_NTPase"/>
</dbReference>
<dbReference type="OrthoDB" id="9806954at2"/>
<feature type="domain" description="RecF/RecN/SMC N-terminal" evidence="10">
    <location>
        <begin position="2"/>
        <end position="502"/>
    </location>
</feature>
<dbReference type="GO" id="GO:0009432">
    <property type="term" value="P:SOS response"/>
    <property type="evidence" value="ECO:0007669"/>
    <property type="project" value="TreeGrafter"/>
</dbReference>
<keyword evidence="5 9" id="KW-0227">DNA damage</keyword>
<dbReference type="SUPFAM" id="SSF52540">
    <property type="entry name" value="P-loop containing nucleoside triphosphate hydrolases"/>
    <property type="match status" value="1"/>
</dbReference>
<dbReference type="PANTHER" id="PTHR11059:SF0">
    <property type="entry name" value="DNA REPAIR PROTEIN RECN"/>
    <property type="match status" value="1"/>
</dbReference>
<dbReference type="PANTHER" id="PTHR11059">
    <property type="entry name" value="DNA REPAIR PROTEIN RECN"/>
    <property type="match status" value="1"/>
</dbReference>
<keyword evidence="6" id="KW-0067">ATP-binding</keyword>
<keyword evidence="7 9" id="KW-0234">DNA repair</keyword>
<dbReference type="GO" id="GO:0006310">
    <property type="term" value="P:DNA recombination"/>
    <property type="evidence" value="ECO:0007669"/>
    <property type="project" value="InterPro"/>
</dbReference>
<dbReference type="GO" id="GO:0005524">
    <property type="term" value="F:ATP binding"/>
    <property type="evidence" value="ECO:0007669"/>
    <property type="project" value="UniProtKB-KW"/>
</dbReference>
<evidence type="ECO:0000256" key="2">
    <source>
        <dbReference type="ARBA" id="ARBA00009441"/>
    </source>
</evidence>
<dbReference type="KEGG" id="gai:IMCC3135_11865"/>
<keyword evidence="12" id="KW-1185">Reference proteome</keyword>
<dbReference type="InterPro" id="IPR004604">
    <property type="entry name" value="DNA_recomb/repair_RecN"/>
</dbReference>
<reference evidence="11 12" key="1">
    <citation type="submission" date="2016-12" db="EMBL/GenBank/DDBJ databases">
        <authorList>
            <person name="Song W.-J."/>
            <person name="Kurnit D.M."/>
        </authorList>
    </citation>
    <scope>NUCLEOTIDE SEQUENCE [LARGE SCALE GENOMIC DNA]</scope>
    <source>
        <strain evidence="11 12">IMCC3135</strain>
    </source>
</reference>
<comment type="similarity">
    <text evidence="2 9">Belongs to the RecN family.</text>
</comment>
<evidence type="ECO:0000256" key="9">
    <source>
        <dbReference type="PIRNR" id="PIRNR003128"/>
    </source>
</evidence>
<evidence type="ECO:0000256" key="1">
    <source>
        <dbReference type="ARBA" id="ARBA00003618"/>
    </source>
</evidence>
<protein>
    <recommendedName>
        <fullName evidence="3 9">DNA repair protein RecN</fullName>
    </recommendedName>
    <alternativeName>
        <fullName evidence="8 9">Recombination protein N</fullName>
    </alternativeName>
</protein>
<evidence type="ECO:0000256" key="8">
    <source>
        <dbReference type="ARBA" id="ARBA00033408"/>
    </source>
</evidence>
<keyword evidence="4" id="KW-0547">Nucleotide-binding</keyword>
<evidence type="ECO:0000256" key="4">
    <source>
        <dbReference type="ARBA" id="ARBA00022741"/>
    </source>
</evidence>
<dbReference type="PIRSF" id="PIRSF003128">
    <property type="entry name" value="RecN"/>
    <property type="match status" value="1"/>
</dbReference>
<sequence>MLTHLHIRHFAIIDSSELELEPGMTALTGETGAGKSILLDALGLVLGARANTDSIQQGAERADITASFNLDQLPHVTQWLAANELDAEDDCLIRRSLSANGKSRATINDLPVSVQTLRALGEQLVTIHGQHAYQTLGKSAQQRQLLDRFAGGVQFDRVAKAYASWHVANEALVNQERNAAERSQRIDMLSFQLQEFDELDIGPNTVKDIESEHRWLASSDRILTLGEQSLQAIDDVACPALNKATPALSELVQIDEQLREALDLVESAAIQLAEASHLVRSTLGRLEHDDTRLSWLDQKLGALHSLARKHQCQMAELATVEQALREEFDTLTDPNMAGDELLRERDALRSIYDNEAAKLSRHRRKHAKILAKTITESMQGLNMTGGVFEISLKTDTDAPHRLGNDNVNFLVSPNPGVSPALLSRVASGGELSRISLCMTLAALDSHAMPTLVFDEVDSGVGGAVATTVGQLLRQVGQKSQVLCVTHLPQVASQAHHHMLIKKEVARGKTKTSVQPLEATKIRDEIARMLGGAKVTTKSRQHAQEMLDSASSFS</sequence>
<dbReference type="GO" id="GO:0006281">
    <property type="term" value="P:DNA repair"/>
    <property type="evidence" value="ECO:0007669"/>
    <property type="project" value="UniProtKB-KW"/>
</dbReference>
<gene>
    <name evidence="11" type="primary">recN</name>
    <name evidence="11" type="ORF">IMCC3135_11865</name>
</gene>
<dbReference type="GO" id="GO:0043590">
    <property type="term" value="C:bacterial nucleoid"/>
    <property type="evidence" value="ECO:0007669"/>
    <property type="project" value="TreeGrafter"/>
</dbReference>
<evidence type="ECO:0000256" key="3">
    <source>
        <dbReference type="ARBA" id="ARBA00021315"/>
    </source>
</evidence>
<dbReference type="Proteomes" id="UP000250079">
    <property type="component" value="Chromosome"/>
</dbReference>
<evidence type="ECO:0000256" key="5">
    <source>
        <dbReference type="ARBA" id="ARBA00022763"/>
    </source>
</evidence>
<dbReference type="InterPro" id="IPR003395">
    <property type="entry name" value="RecF/RecN/SMC_N"/>
</dbReference>
<name>A0A2Z2NMM2_9GAMM</name>
<dbReference type="NCBIfam" id="NF008121">
    <property type="entry name" value="PRK10869.1"/>
    <property type="match status" value="1"/>
</dbReference>